<dbReference type="AlphaFoldDB" id="A0AAV7U1I2"/>
<gene>
    <name evidence="2" type="ORF">NDU88_007443</name>
</gene>
<protein>
    <submittedName>
        <fullName evidence="2">Uncharacterized protein</fullName>
    </submittedName>
</protein>
<keyword evidence="3" id="KW-1185">Reference proteome</keyword>
<feature type="compositionally biased region" description="Polar residues" evidence="1">
    <location>
        <begin position="32"/>
        <end position="45"/>
    </location>
</feature>
<proteinExistence type="predicted"/>
<feature type="region of interest" description="Disordered" evidence="1">
    <location>
        <begin position="1"/>
        <end position="45"/>
    </location>
</feature>
<feature type="region of interest" description="Disordered" evidence="1">
    <location>
        <begin position="65"/>
        <end position="93"/>
    </location>
</feature>
<sequence>MTALARDPAQDYTQSPPGNYNLPKGWWGGGSRQTDVPATVRTESGTESRFSLLADALSGRHSNIDAASLAGNPDIRVPETVKTDDGLRARRVE</sequence>
<reference evidence="2" key="1">
    <citation type="journal article" date="2022" name="bioRxiv">
        <title>Sequencing and chromosome-scale assembly of the giantPleurodeles waltlgenome.</title>
        <authorList>
            <person name="Brown T."/>
            <person name="Elewa A."/>
            <person name="Iarovenko S."/>
            <person name="Subramanian E."/>
            <person name="Araus A.J."/>
            <person name="Petzold A."/>
            <person name="Susuki M."/>
            <person name="Suzuki K.-i.T."/>
            <person name="Hayashi T."/>
            <person name="Toyoda A."/>
            <person name="Oliveira C."/>
            <person name="Osipova E."/>
            <person name="Leigh N.D."/>
            <person name="Simon A."/>
            <person name="Yun M.H."/>
        </authorList>
    </citation>
    <scope>NUCLEOTIDE SEQUENCE</scope>
    <source>
        <strain evidence="2">20211129_DDA</strain>
        <tissue evidence="2">Liver</tissue>
    </source>
</reference>
<name>A0AAV7U1I2_PLEWA</name>
<feature type="compositionally biased region" description="Basic and acidic residues" evidence="1">
    <location>
        <begin position="76"/>
        <end position="93"/>
    </location>
</feature>
<dbReference type="EMBL" id="JANPWB010000006">
    <property type="protein sequence ID" value="KAJ1182249.1"/>
    <property type="molecule type" value="Genomic_DNA"/>
</dbReference>
<dbReference type="Proteomes" id="UP001066276">
    <property type="component" value="Chromosome 3_2"/>
</dbReference>
<evidence type="ECO:0000256" key="1">
    <source>
        <dbReference type="SAM" id="MobiDB-lite"/>
    </source>
</evidence>
<evidence type="ECO:0000313" key="3">
    <source>
        <dbReference type="Proteomes" id="UP001066276"/>
    </source>
</evidence>
<comment type="caution">
    <text evidence="2">The sequence shown here is derived from an EMBL/GenBank/DDBJ whole genome shotgun (WGS) entry which is preliminary data.</text>
</comment>
<organism evidence="2 3">
    <name type="scientific">Pleurodeles waltl</name>
    <name type="common">Iberian ribbed newt</name>
    <dbReference type="NCBI Taxonomy" id="8319"/>
    <lineage>
        <taxon>Eukaryota</taxon>
        <taxon>Metazoa</taxon>
        <taxon>Chordata</taxon>
        <taxon>Craniata</taxon>
        <taxon>Vertebrata</taxon>
        <taxon>Euteleostomi</taxon>
        <taxon>Amphibia</taxon>
        <taxon>Batrachia</taxon>
        <taxon>Caudata</taxon>
        <taxon>Salamandroidea</taxon>
        <taxon>Salamandridae</taxon>
        <taxon>Pleurodelinae</taxon>
        <taxon>Pleurodeles</taxon>
    </lineage>
</organism>
<accession>A0AAV7U1I2</accession>
<evidence type="ECO:0000313" key="2">
    <source>
        <dbReference type="EMBL" id="KAJ1182249.1"/>
    </source>
</evidence>